<dbReference type="EMBL" id="AMXN01000009">
    <property type="protein sequence ID" value="ELS59545.1"/>
    <property type="molecule type" value="Genomic_DNA"/>
</dbReference>
<dbReference type="RefSeq" id="WP_003241723.1">
    <property type="nucleotide sequence ID" value="NZ_AMXN01000009.1"/>
</dbReference>
<reference evidence="1 2" key="1">
    <citation type="journal article" date="2014" name="Syst. Appl. Microbiol.">
        <title>Genomic insights into the taxonomic status of the three subspecies of Bacillus subtilis.</title>
        <authorList>
            <person name="Yi H."/>
            <person name="Chun J."/>
            <person name="Cha C.J."/>
        </authorList>
    </citation>
    <scope>NUCLEOTIDE SEQUENCE [LARGE SCALE GENOMIC DNA]</scope>
    <source>
        <strain evidence="1 2">KCTC 13429</strain>
    </source>
</reference>
<dbReference type="CDD" id="cd00085">
    <property type="entry name" value="HNHc"/>
    <property type="match status" value="1"/>
</dbReference>
<dbReference type="AlphaFoldDB" id="A0A9W5LF47"/>
<accession>A0A9W5LF47</accession>
<dbReference type="InterPro" id="IPR003615">
    <property type="entry name" value="HNH_nuc"/>
</dbReference>
<dbReference type="Gene3D" id="1.10.30.50">
    <property type="match status" value="1"/>
</dbReference>
<protein>
    <recommendedName>
        <fullName evidence="3">HNH endonuclease</fullName>
    </recommendedName>
</protein>
<gene>
    <name evidence="1" type="ORF">BSI_39260</name>
</gene>
<proteinExistence type="predicted"/>
<sequence length="328" mass="37495">MKKFVPLILFAVLSFTMLLFLNTKEVEATSSNSEKDVTSLFKGTLKFEVDENKNAKLKKVDLGNEKEQIKQADIVASELNHDYLYNYDSSISGDRVDLYSNKETKIKNKTKGKVPGHVEVQVETLLSEKNKSITNVIRITKVVGTKPMYVNASNNLLANKSVNGKYIRVLAHTKKFMLGEIKAGASSSKSFRVGGTSFYKREFSASVVWKDSPPVVDSKTSSPFLANKKAVLYPYAKNSHNKKVMPAPAYANMKVIPVEDREKRDKKIRDKYKSWYKKKYGDPKWNWDDYEIHHIIPLQYGGDNDMNNLFPLKKDFHRKTVSPWWAGY</sequence>
<comment type="caution">
    <text evidence="1">The sequence shown here is derived from an EMBL/GenBank/DDBJ whole genome shotgun (WGS) entry which is preliminary data.</text>
</comment>
<evidence type="ECO:0008006" key="3">
    <source>
        <dbReference type="Google" id="ProtNLM"/>
    </source>
</evidence>
<name>A0A9W5LF47_9BACI</name>
<organism evidence="1 2">
    <name type="scientific">Bacillus inaquosorum KCTC 13429</name>
    <dbReference type="NCBI Taxonomy" id="1236548"/>
    <lineage>
        <taxon>Bacteria</taxon>
        <taxon>Bacillati</taxon>
        <taxon>Bacillota</taxon>
        <taxon>Bacilli</taxon>
        <taxon>Bacillales</taxon>
        <taxon>Bacillaceae</taxon>
        <taxon>Bacillus</taxon>
    </lineage>
</organism>
<evidence type="ECO:0000313" key="2">
    <source>
        <dbReference type="Proteomes" id="UP000011182"/>
    </source>
</evidence>
<dbReference type="Proteomes" id="UP000011182">
    <property type="component" value="Unassembled WGS sequence"/>
</dbReference>
<evidence type="ECO:0000313" key="1">
    <source>
        <dbReference type="EMBL" id="ELS59545.1"/>
    </source>
</evidence>
<keyword evidence="2" id="KW-1185">Reference proteome</keyword>